<organism evidence="8 9">
    <name type="scientific">Ceratodon purpureus</name>
    <name type="common">Fire moss</name>
    <name type="synonym">Dicranum purpureum</name>
    <dbReference type="NCBI Taxonomy" id="3225"/>
    <lineage>
        <taxon>Eukaryota</taxon>
        <taxon>Viridiplantae</taxon>
        <taxon>Streptophyta</taxon>
        <taxon>Embryophyta</taxon>
        <taxon>Bryophyta</taxon>
        <taxon>Bryophytina</taxon>
        <taxon>Bryopsida</taxon>
        <taxon>Dicranidae</taxon>
        <taxon>Pseudoditrichales</taxon>
        <taxon>Ditrichaceae</taxon>
        <taxon>Ceratodon</taxon>
    </lineage>
</organism>
<comment type="similarity">
    <text evidence="6">Belongs to the DESIGUAL family.</text>
</comment>
<proteinExistence type="inferred from homology"/>
<protein>
    <submittedName>
        <fullName evidence="8">Uncharacterized protein</fullName>
    </submittedName>
</protein>
<sequence length="191" mass="20372">MGSASGLVIGVSLVFYLIAFGLALGAMARRSKGDLTTIDEEMGTLMCKYTTDIATGLAAGAFLFLFVAQMFVMGVTRCLCCGRGYKPGASRTFAIILFIFSWMSFIVASAALLAGASQNKIQTKGLFYSTQTDVSCRQVQKSLFAAAAAFTFITMLMTEVYYVLIEMAREGDSTWQSYGLGGPSVGGSAYT</sequence>
<dbReference type="Proteomes" id="UP000822688">
    <property type="component" value="Chromosome 1"/>
</dbReference>
<evidence type="ECO:0000313" key="9">
    <source>
        <dbReference type="Proteomes" id="UP000822688"/>
    </source>
</evidence>
<dbReference type="InterPro" id="IPR052222">
    <property type="entry name" value="DESIGUAL"/>
</dbReference>
<comment type="subcellular location">
    <subcellularLocation>
        <location evidence="1">Endomembrane system</location>
        <topology evidence="1">Multi-pass membrane protein</topology>
    </subcellularLocation>
</comment>
<reference evidence="8" key="1">
    <citation type="submission" date="2020-06" db="EMBL/GenBank/DDBJ databases">
        <title>WGS assembly of Ceratodon purpureus strain R40.</title>
        <authorList>
            <person name="Carey S.B."/>
            <person name="Jenkins J."/>
            <person name="Shu S."/>
            <person name="Lovell J.T."/>
            <person name="Sreedasyam A."/>
            <person name="Maumus F."/>
            <person name="Tiley G.P."/>
            <person name="Fernandez-Pozo N."/>
            <person name="Barry K."/>
            <person name="Chen C."/>
            <person name="Wang M."/>
            <person name="Lipzen A."/>
            <person name="Daum C."/>
            <person name="Saski C.A."/>
            <person name="Payton A.C."/>
            <person name="Mcbreen J.C."/>
            <person name="Conrad R.E."/>
            <person name="Kollar L.M."/>
            <person name="Olsson S."/>
            <person name="Huttunen S."/>
            <person name="Landis J.B."/>
            <person name="Wickett N.J."/>
            <person name="Johnson M.G."/>
            <person name="Rensing S.A."/>
            <person name="Grimwood J."/>
            <person name="Schmutz J."/>
            <person name="Mcdaniel S.F."/>
        </authorList>
    </citation>
    <scope>NUCLEOTIDE SEQUENCE</scope>
    <source>
        <strain evidence="8">R40</strain>
    </source>
</reference>
<keyword evidence="3" id="KW-0732">Signal</keyword>
<keyword evidence="2 7" id="KW-0812">Transmembrane</keyword>
<dbReference type="AlphaFoldDB" id="A0A8T0J972"/>
<dbReference type="InterPro" id="IPR009606">
    <property type="entry name" value="DEAL/Modifying_wall_lignin1/2"/>
</dbReference>
<evidence type="ECO:0000256" key="6">
    <source>
        <dbReference type="ARBA" id="ARBA00029467"/>
    </source>
</evidence>
<dbReference type="PANTHER" id="PTHR31769">
    <property type="entry name" value="OS07G0462200 PROTEIN-RELATED"/>
    <property type="match status" value="1"/>
</dbReference>
<feature type="transmembrane region" description="Helical" evidence="7">
    <location>
        <begin position="143"/>
        <end position="165"/>
    </location>
</feature>
<keyword evidence="9" id="KW-1185">Reference proteome</keyword>
<evidence type="ECO:0000313" key="8">
    <source>
        <dbReference type="EMBL" id="KAG0591301.1"/>
    </source>
</evidence>
<feature type="transmembrane region" description="Helical" evidence="7">
    <location>
        <begin position="6"/>
        <end position="28"/>
    </location>
</feature>
<feature type="transmembrane region" description="Helical" evidence="7">
    <location>
        <begin position="92"/>
        <end position="114"/>
    </location>
</feature>
<feature type="transmembrane region" description="Helical" evidence="7">
    <location>
        <begin position="49"/>
        <end position="72"/>
    </location>
</feature>
<evidence type="ECO:0000256" key="4">
    <source>
        <dbReference type="ARBA" id="ARBA00022989"/>
    </source>
</evidence>
<evidence type="ECO:0000256" key="2">
    <source>
        <dbReference type="ARBA" id="ARBA00022692"/>
    </source>
</evidence>
<comment type="caution">
    <text evidence="8">The sequence shown here is derived from an EMBL/GenBank/DDBJ whole genome shotgun (WGS) entry which is preliminary data.</text>
</comment>
<gene>
    <name evidence="8" type="ORF">KC19_1G164700</name>
</gene>
<accession>A0A8T0J972</accession>
<name>A0A8T0J972_CERPU</name>
<dbReference type="GO" id="GO:0012505">
    <property type="term" value="C:endomembrane system"/>
    <property type="evidence" value="ECO:0007669"/>
    <property type="project" value="UniProtKB-SubCell"/>
</dbReference>
<dbReference type="EMBL" id="CM026421">
    <property type="protein sequence ID" value="KAG0591301.1"/>
    <property type="molecule type" value="Genomic_DNA"/>
</dbReference>
<keyword evidence="4 7" id="KW-1133">Transmembrane helix</keyword>
<evidence type="ECO:0000256" key="7">
    <source>
        <dbReference type="SAM" id="Phobius"/>
    </source>
</evidence>
<evidence type="ECO:0000256" key="1">
    <source>
        <dbReference type="ARBA" id="ARBA00004127"/>
    </source>
</evidence>
<evidence type="ECO:0000256" key="5">
    <source>
        <dbReference type="ARBA" id="ARBA00023136"/>
    </source>
</evidence>
<dbReference type="Pfam" id="PF06749">
    <property type="entry name" value="DUF1218"/>
    <property type="match status" value="1"/>
</dbReference>
<evidence type="ECO:0000256" key="3">
    <source>
        <dbReference type="ARBA" id="ARBA00022729"/>
    </source>
</evidence>
<keyword evidence="5 7" id="KW-0472">Membrane</keyword>
<dbReference type="OrthoDB" id="2015495at2759"/>